<evidence type="ECO:0000256" key="2">
    <source>
        <dbReference type="ARBA" id="ARBA00023002"/>
    </source>
</evidence>
<dbReference type="Pfam" id="PF00248">
    <property type="entry name" value="Aldo_ket_red"/>
    <property type="match status" value="1"/>
</dbReference>
<dbReference type="AlphaFoldDB" id="A0A1Y1ICJ4"/>
<evidence type="ECO:0000256" key="5">
    <source>
        <dbReference type="PIRSR" id="PIRSR000097-3"/>
    </source>
</evidence>
<dbReference type="PIRSF" id="PIRSF000097">
    <property type="entry name" value="AKR"/>
    <property type="match status" value="1"/>
</dbReference>
<dbReference type="FunFam" id="3.20.20.100:FF:000015">
    <property type="entry name" value="Oxidoreductase, aldo/keto reductase family"/>
    <property type="match status" value="1"/>
</dbReference>
<keyword evidence="2" id="KW-0560">Oxidoreductase</keyword>
<dbReference type="PRINTS" id="PR00069">
    <property type="entry name" value="ALDKETRDTASE"/>
</dbReference>
<feature type="site" description="Lowers pKa of active site Tyr" evidence="5">
    <location>
        <position position="76"/>
    </location>
</feature>
<reference evidence="7 8" key="1">
    <citation type="journal article" date="2014" name="Nat. Commun.">
        <title>Klebsormidium flaccidum genome reveals primary factors for plant terrestrial adaptation.</title>
        <authorList>
            <person name="Hori K."/>
            <person name="Maruyama F."/>
            <person name="Fujisawa T."/>
            <person name="Togashi T."/>
            <person name="Yamamoto N."/>
            <person name="Seo M."/>
            <person name="Sato S."/>
            <person name="Yamada T."/>
            <person name="Mori H."/>
            <person name="Tajima N."/>
            <person name="Moriyama T."/>
            <person name="Ikeuchi M."/>
            <person name="Watanabe M."/>
            <person name="Wada H."/>
            <person name="Kobayashi K."/>
            <person name="Saito M."/>
            <person name="Masuda T."/>
            <person name="Sasaki-Sekimoto Y."/>
            <person name="Mashiguchi K."/>
            <person name="Awai K."/>
            <person name="Shimojima M."/>
            <person name="Masuda S."/>
            <person name="Iwai M."/>
            <person name="Nobusawa T."/>
            <person name="Narise T."/>
            <person name="Kondo S."/>
            <person name="Saito H."/>
            <person name="Sato R."/>
            <person name="Murakawa M."/>
            <person name="Ihara Y."/>
            <person name="Oshima-Yamada Y."/>
            <person name="Ohtaka K."/>
            <person name="Satoh M."/>
            <person name="Sonobe K."/>
            <person name="Ishii M."/>
            <person name="Ohtani R."/>
            <person name="Kanamori-Sato M."/>
            <person name="Honoki R."/>
            <person name="Miyazaki D."/>
            <person name="Mochizuki H."/>
            <person name="Umetsu J."/>
            <person name="Higashi K."/>
            <person name="Shibata D."/>
            <person name="Kamiya Y."/>
            <person name="Sato N."/>
            <person name="Nakamura Y."/>
            <person name="Tabata S."/>
            <person name="Ida S."/>
            <person name="Kurokawa K."/>
            <person name="Ohta H."/>
        </authorList>
    </citation>
    <scope>NUCLEOTIDE SEQUENCE [LARGE SCALE GENOMIC DNA]</scope>
    <source>
        <strain evidence="7 8">NIES-2285</strain>
    </source>
</reference>
<dbReference type="InterPro" id="IPR023210">
    <property type="entry name" value="NADP_OxRdtase_dom"/>
</dbReference>
<feature type="binding site" evidence="4">
    <location>
        <position position="109"/>
    </location>
    <ligand>
        <name>substrate</name>
    </ligand>
</feature>
<evidence type="ECO:0000259" key="6">
    <source>
        <dbReference type="Pfam" id="PF00248"/>
    </source>
</evidence>
<dbReference type="InterPro" id="IPR020471">
    <property type="entry name" value="AKR"/>
</dbReference>
<dbReference type="PROSITE" id="PS00063">
    <property type="entry name" value="ALDOKETO_REDUCTASE_3"/>
    <property type="match status" value="1"/>
</dbReference>
<dbReference type="GO" id="GO:0016491">
    <property type="term" value="F:oxidoreductase activity"/>
    <property type="evidence" value="ECO:0007669"/>
    <property type="project" value="UniProtKB-KW"/>
</dbReference>
<dbReference type="EMBL" id="DF237204">
    <property type="protein sequence ID" value="GAQ85798.1"/>
    <property type="molecule type" value="Genomic_DNA"/>
</dbReference>
<name>A0A1Y1ICJ4_KLENI</name>
<dbReference type="OMA" id="HFRTSWP"/>
<dbReference type="PROSITE" id="PS00798">
    <property type="entry name" value="ALDOKETO_REDUCTASE_1"/>
    <property type="match status" value="1"/>
</dbReference>
<protein>
    <submittedName>
        <fullName evidence="7">Aldo/keto reductase family protein</fullName>
    </submittedName>
</protein>
<dbReference type="PANTHER" id="PTHR43827:SF13">
    <property type="entry name" value="ALDO_KETO REDUCTASE FAMILY PROTEIN"/>
    <property type="match status" value="1"/>
</dbReference>
<organism evidence="7 8">
    <name type="scientific">Klebsormidium nitens</name>
    <name type="common">Green alga</name>
    <name type="synonym">Ulothrix nitens</name>
    <dbReference type="NCBI Taxonomy" id="105231"/>
    <lineage>
        <taxon>Eukaryota</taxon>
        <taxon>Viridiplantae</taxon>
        <taxon>Streptophyta</taxon>
        <taxon>Klebsormidiophyceae</taxon>
        <taxon>Klebsormidiales</taxon>
        <taxon>Klebsormidiaceae</taxon>
        <taxon>Klebsormidium</taxon>
    </lineage>
</organism>
<evidence type="ECO:0000256" key="1">
    <source>
        <dbReference type="ARBA" id="ARBA00007905"/>
    </source>
</evidence>
<dbReference type="Proteomes" id="UP000054558">
    <property type="component" value="Unassembled WGS sequence"/>
</dbReference>
<evidence type="ECO:0000256" key="4">
    <source>
        <dbReference type="PIRSR" id="PIRSR000097-2"/>
    </source>
</evidence>
<dbReference type="STRING" id="105231.A0A1Y1ICJ4"/>
<dbReference type="PANTHER" id="PTHR43827">
    <property type="entry name" value="2,5-DIKETO-D-GLUCONIC ACID REDUCTASE"/>
    <property type="match status" value="1"/>
</dbReference>
<accession>A0A1Y1ICJ4</accession>
<dbReference type="Gene3D" id="3.20.20.100">
    <property type="entry name" value="NADP-dependent oxidoreductase domain"/>
    <property type="match status" value="1"/>
</dbReference>
<dbReference type="InterPro" id="IPR036812">
    <property type="entry name" value="NAD(P)_OxRdtase_dom_sf"/>
</dbReference>
<comment type="similarity">
    <text evidence="1">Belongs to the aldo/keto reductase family.</text>
</comment>
<dbReference type="PROSITE" id="PS00062">
    <property type="entry name" value="ALDOKETO_REDUCTASE_2"/>
    <property type="match status" value="1"/>
</dbReference>
<feature type="active site" description="Proton donor" evidence="3">
    <location>
        <position position="51"/>
    </location>
</feature>
<proteinExistence type="inferred from homology"/>
<dbReference type="SUPFAM" id="SSF51430">
    <property type="entry name" value="NAD(P)-linked oxidoreductase"/>
    <property type="match status" value="1"/>
</dbReference>
<feature type="domain" description="NADP-dependent oxidoreductase" evidence="6">
    <location>
        <begin position="16"/>
        <end position="260"/>
    </location>
</feature>
<evidence type="ECO:0000313" key="8">
    <source>
        <dbReference type="Proteomes" id="UP000054558"/>
    </source>
</evidence>
<evidence type="ECO:0000313" key="7">
    <source>
        <dbReference type="EMBL" id="GAQ85798.1"/>
    </source>
</evidence>
<dbReference type="CDD" id="cd19071">
    <property type="entry name" value="AKR_AKR1-5-like"/>
    <property type="match status" value="1"/>
</dbReference>
<dbReference type="OrthoDB" id="416253at2759"/>
<keyword evidence="8" id="KW-1185">Reference proteome</keyword>
<gene>
    <name evidence="7" type="ORF">KFL_002550050</name>
</gene>
<evidence type="ECO:0000256" key="3">
    <source>
        <dbReference type="PIRSR" id="PIRSR000097-1"/>
    </source>
</evidence>
<dbReference type="InterPro" id="IPR018170">
    <property type="entry name" value="Aldo/ket_reductase_CS"/>
</dbReference>
<sequence length="273" mass="31023">MEILNFPRTEAVKIPRLGFGTYQITPGRDTEAAVLVALKEGYRHIDTAALYGNEQAVGAAVRKSGLPREDVFVTTKLWHSDHGFQKAQQAFDRSLRKLGLDYVDLYLVHSPGRPGNRTETWQAMEAILESGKARSIGVSNYGVRHLQQLLRTCKYRPAVNQIELHPYNQHRDIVEFCEEHKIALEAYAPLTRGYRIKDPQLAKVAKKYGQTPAQILIRWGLQKNYVVLPKSVKPDRIRENMQVTDFEIAPEDVAFLDSLDEGLVTDWDPTVEP</sequence>